<sequence length="315" mass="33178">MSVPGPNAPDFNVRGAVDLSALNRPVAPPPGQEGGAPAAGGFVVDLTEESFAAVVERSAQVPVVMLLWVPTDAASSQLATSLGSLAELYEGKFLMARVDVEAWPRIAAAFQIQDYPTVVGVIGQQPVPLFQGNHEAAAIQQVIDQFLAAAEANGVTGVLARQDGEASQPEQAPQEPAEEPLPPLHQKAYDAIGANDLAAAIAAYEQALREDPRDHMASAGLAQTKLLQRTENADLAAVRKAAADAPSEVTAQMAVADLDVLGGQVEDAFGRLLELLPAAEDRDLIRKRLVEYFEILGPTDPRVGPARRSLASALY</sequence>
<feature type="compositionally biased region" description="Low complexity" evidence="1">
    <location>
        <begin position="165"/>
        <end position="175"/>
    </location>
</feature>
<organism evidence="3">
    <name type="scientific">Jonesiaceae bacterium BS-20</name>
    <dbReference type="NCBI Taxonomy" id="3120821"/>
    <lineage>
        <taxon>Bacteria</taxon>
        <taxon>Bacillati</taxon>
        <taxon>Actinomycetota</taxon>
        <taxon>Actinomycetes</taxon>
        <taxon>Micrococcales</taxon>
        <taxon>Jonesiaceae</taxon>
    </lineage>
</organism>
<proteinExistence type="predicted"/>
<dbReference type="Gene3D" id="1.25.40.10">
    <property type="entry name" value="Tetratricopeptide repeat domain"/>
    <property type="match status" value="1"/>
</dbReference>
<protein>
    <submittedName>
        <fullName evidence="3">Tetratricopeptide repeat protein</fullName>
    </submittedName>
</protein>
<dbReference type="GO" id="GO:0006950">
    <property type="term" value="P:response to stress"/>
    <property type="evidence" value="ECO:0007669"/>
    <property type="project" value="UniProtKB-ARBA"/>
</dbReference>
<feature type="domain" description="Thioredoxin" evidence="2">
    <location>
        <begin position="2"/>
        <end position="148"/>
    </location>
</feature>
<dbReference type="InterPro" id="IPR011990">
    <property type="entry name" value="TPR-like_helical_dom_sf"/>
</dbReference>
<dbReference type="Pfam" id="PF14561">
    <property type="entry name" value="TPR_20"/>
    <property type="match status" value="1"/>
</dbReference>
<accession>A0AAU7DWL7</accession>
<dbReference type="EMBL" id="CP146203">
    <property type="protein sequence ID" value="XBH22105.1"/>
    <property type="molecule type" value="Genomic_DNA"/>
</dbReference>
<evidence type="ECO:0000313" key="3">
    <source>
        <dbReference type="EMBL" id="XBH22105.1"/>
    </source>
</evidence>
<dbReference type="InterPro" id="IPR013766">
    <property type="entry name" value="Thioredoxin_domain"/>
</dbReference>
<dbReference type="PROSITE" id="PS51352">
    <property type="entry name" value="THIOREDOXIN_2"/>
    <property type="match status" value="1"/>
</dbReference>
<dbReference type="CDD" id="cd02956">
    <property type="entry name" value="ybbN"/>
    <property type="match status" value="1"/>
</dbReference>
<dbReference type="SUPFAM" id="SSF52833">
    <property type="entry name" value="Thioredoxin-like"/>
    <property type="match status" value="1"/>
</dbReference>
<evidence type="ECO:0000256" key="1">
    <source>
        <dbReference type="SAM" id="MobiDB-lite"/>
    </source>
</evidence>
<dbReference type="Gene3D" id="3.40.30.10">
    <property type="entry name" value="Glutaredoxin"/>
    <property type="match status" value="1"/>
</dbReference>
<feature type="region of interest" description="Disordered" evidence="1">
    <location>
        <begin position="161"/>
        <end position="182"/>
    </location>
</feature>
<gene>
    <name evidence="3" type="ORF">V5R04_02415</name>
</gene>
<dbReference type="InterPro" id="IPR036249">
    <property type="entry name" value="Thioredoxin-like_sf"/>
</dbReference>
<evidence type="ECO:0000259" key="2">
    <source>
        <dbReference type="PROSITE" id="PS51352"/>
    </source>
</evidence>
<dbReference type="SUPFAM" id="SSF48452">
    <property type="entry name" value="TPR-like"/>
    <property type="match status" value="1"/>
</dbReference>
<name>A0AAU7DWL7_9MICO</name>
<dbReference type="AlphaFoldDB" id="A0AAU7DWL7"/>
<reference evidence="3" key="1">
    <citation type="submission" date="2024-02" db="EMBL/GenBank/DDBJ databases">
        <title>Tomenella chthoni gen. nov. sp. nov., a member of the family Jonesiaceae isolated from bat guano.</title>
        <authorList>
            <person name="Miller S.L."/>
            <person name="King J."/>
            <person name="Sankaranarayanan K."/>
            <person name="Lawson P.A."/>
        </authorList>
    </citation>
    <scope>NUCLEOTIDE SEQUENCE</scope>
    <source>
        <strain evidence="3">BS-20</strain>
    </source>
</reference>
<dbReference type="Pfam" id="PF00085">
    <property type="entry name" value="Thioredoxin"/>
    <property type="match status" value="1"/>
</dbReference>